<keyword evidence="8" id="KW-1185">Reference proteome</keyword>
<dbReference type="InterPro" id="IPR013822">
    <property type="entry name" value="Signal_recog_particl_SRP54_hlx"/>
</dbReference>
<dbReference type="InterPro" id="IPR000897">
    <property type="entry name" value="SRP54_GTPase_dom"/>
</dbReference>
<feature type="compositionally biased region" description="Polar residues" evidence="4">
    <location>
        <begin position="57"/>
        <end position="67"/>
    </location>
</feature>
<dbReference type="GO" id="GO:0030942">
    <property type="term" value="F:endoplasmic reticulum signal peptide binding"/>
    <property type="evidence" value="ECO:0007669"/>
    <property type="project" value="TreeGrafter"/>
</dbReference>
<sequence length="307" mass="34482">MGHQNGQPCALEKATTPGRARFATPGEIQELPRMVSVGTQTQLLPNNKGKQRRDSKPNTSASTSTATDLGRKITSALRSLSNATVINEEVLNSMLKEICAALSEADVNIRLVKKLRENVGSVSDFDDVVGGLNKCRMIQSAVFKELVKKNWKACLVCADTFRAGAYDQIKQNAIKARIPFYGSYIESDPVVIKQDGVEMFEKEGYEIIIVDTSEFFREVETDVITKECYCSLFRLDFERSRKVPENGGRVRHVWSRGLRTRAGWLFLPTDYRTSRVGSAELVTYCYEAKLSRRAFGIHLKFSCRIIC</sequence>
<dbReference type="InterPro" id="IPR042101">
    <property type="entry name" value="SRP54_N_sf"/>
</dbReference>
<evidence type="ECO:0000256" key="3">
    <source>
        <dbReference type="ARBA" id="ARBA00023134"/>
    </source>
</evidence>
<dbReference type="AlphaFoldDB" id="A0AAV7J005"/>
<evidence type="ECO:0000259" key="6">
    <source>
        <dbReference type="SMART" id="SM00963"/>
    </source>
</evidence>
<dbReference type="SUPFAM" id="SSF47364">
    <property type="entry name" value="Domain of the SRP/SRP receptor G-proteins"/>
    <property type="match status" value="1"/>
</dbReference>
<evidence type="ECO:0000256" key="2">
    <source>
        <dbReference type="ARBA" id="ARBA00022741"/>
    </source>
</evidence>
<dbReference type="SMART" id="SM00963">
    <property type="entry name" value="SRP54_N"/>
    <property type="match status" value="1"/>
</dbReference>
<keyword evidence="2" id="KW-0547">Nucleotide-binding</keyword>
<dbReference type="GO" id="GO:0005829">
    <property type="term" value="C:cytosol"/>
    <property type="evidence" value="ECO:0007669"/>
    <property type="project" value="TreeGrafter"/>
</dbReference>
<comment type="caution">
    <text evidence="7">The sequence shown here is derived from an EMBL/GenBank/DDBJ whole genome shotgun (WGS) entry which is preliminary data.</text>
</comment>
<evidence type="ECO:0000313" key="7">
    <source>
        <dbReference type="EMBL" id="KAH0561053.1"/>
    </source>
</evidence>
<dbReference type="GO" id="GO:0005525">
    <property type="term" value="F:GTP binding"/>
    <property type="evidence" value="ECO:0007669"/>
    <property type="project" value="UniProtKB-KW"/>
</dbReference>
<gene>
    <name evidence="7" type="ORF">KQX54_011888</name>
</gene>
<dbReference type="GO" id="GO:0008312">
    <property type="term" value="F:7S RNA binding"/>
    <property type="evidence" value="ECO:0007669"/>
    <property type="project" value="TreeGrafter"/>
</dbReference>
<dbReference type="SUPFAM" id="SSF52540">
    <property type="entry name" value="P-loop containing nucleoside triphosphate hydrolases"/>
    <property type="match status" value="1"/>
</dbReference>
<dbReference type="SMART" id="SM00962">
    <property type="entry name" value="SRP54"/>
    <property type="match status" value="1"/>
</dbReference>
<protein>
    <submittedName>
        <fullName evidence="7">Uncharacterized protein</fullName>
    </submittedName>
</protein>
<keyword evidence="3" id="KW-0342">GTP-binding</keyword>
<dbReference type="Gene3D" id="1.20.120.140">
    <property type="entry name" value="Signal recognition particle SRP54, nucleotide-binding domain"/>
    <property type="match status" value="1"/>
</dbReference>
<dbReference type="GO" id="GO:0005786">
    <property type="term" value="C:signal recognition particle, endoplasmic reticulum targeting"/>
    <property type="evidence" value="ECO:0007669"/>
    <property type="project" value="TreeGrafter"/>
</dbReference>
<feature type="domain" description="Signal recognition particle SRP54 helical bundle" evidence="6">
    <location>
        <begin position="65"/>
        <end position="150"/>
    </location>
</feature>
<evidence type="ECO:0000256" key="4">
    <source>
        <dbReference type="SAM" id="MobiDB-lite"/>
    </source>
</evidence>
<comment type="subcellular location">
    <subcellularLocation>
        <location evidence="1">Cytoplasm</location>
    </subcellularLocation>
</comment>
<accession>A0AAV7J005</accession>
<dbReference type="GO" id="GO:0006616">
    <property type="term" value="P:SRP-dependent cotranslational protein targeting to membrane, translocation"/>
    <property type="evidence" value="ECO:0007669"/>
    <property type="project" value="TreeGrafter"/>
</dbReference>
<dbReference type="EMBL" id="JAHXZJ010000374">
    <property type="protein sequence ID" value="KAH0561053.1"/>
    <property type="molecule type" value="Genomic_DNA"/>
</dbReference>
<reference evidence="7 8" key="1">
    <citation type="journal article" date="2021" name="J. Hered.">
        <title>A chromosome-level genome assembly of the parasitoid wasp, Cotesia glomerata (Hymenoptera: Braconidae).</title>
        <authorList>
            <person name="Pinto B.J."/>
            <person name="Weis J.J."/>
            <person name="Gamble T."/>
            <person name="Ode P.J."/>
            <person name="Paul R."/>
            <person name="Zaspel J.M."/>
        </authorList>
    </citation>
    <scope>NUCLEOTIDE SEQUENCE [LARGE SCALE GENOMIC DNA]</scope>
    <source>
        <strain evidence="7">CgM1</strain>
    </source>
</reference>
<proteinExistence type="predicted"/>
<name>A0AAV7J005_COTGL</name>
<evidence type="ECO:0000259" key="5">
    <source>
        <dbReference type="SMART" id="SM00962"/>
    </source>
</evidence>
<dbReference type="Proteomes" id="UP000826195">
    <property type="component" value="Unassembled WGS sequence"/>
</dbReference>
<organism evidence="7 8">
    <name type="scientific">Cotesia glomerata</name>
    <name type="common">Lepidopteran parasitic wasp</name>
    <name type="synonym">Apanteles glomeratus</name>
    <dbReference type="NCBI Taxonomy" id="32391"/>
    <lineage>
        <taxon>Eukaryota</taxon>
        <taxon>Metazoa</taxon>
        <taxon>Ecdysozoa</taxon>
        <taxon>Arthropoda</taxon>
        <taxon>Hexapoda</taxon>
        <taxon>Insecta</taxon>
        <taxon>Pterygota</taxon>
        <taxon>Neoptera</taxon>
        <taxon>Endopterygota</taxon>
        <taxon>Hymenoptera</taxon>
        <taxon>Apocrita</taxon>
        <taxon>Ichneumonoidea</taxon>
        <taxon>Braconidae</taxon>
        <taxon>Microgastrinae</taxon>
        <taxon>Cotesia</taxon>
    </lineage>
</organism>
<evidence type="ECO:0000256" key="1">
    <source>
        <dbReference type="ARBA" id="ARBA00004496"/>
    </source>
</evidence>
<dbReference type="InterPro" id="IPR036225">
    <property type="entry name" value="SRP/SRP_N"/>
</dbReference>
<evidence type="ECO:0000313" key="8">
    <source>
        <dbReference type="Proteomes" id="UP000826195"/>
    </source>
</evidence>
<dbReference type="GO" id="GO:0003924">
    <property type="term" value="F:GTPase activity"/>
    <property type="evidence" value="ECO:0007669"/>
    <property type="project" value="InterPro"/>
</dbReference>
<feature type="domain" description="SRP54-type proteins GTP-binding" evidence="5">
    <location>
        <begin position="140"/>
        <end position="257"/>
    </location>
</feature>
<dbReference type="Pfam" id="PF00448">
    <property type="entry name" value="SRP54"/>
    <property type="match status" value="1"/>
</dbReference>
<dbReference type="PANTHER" id="PTHR11564">
    <property type="entry name" value="SIGNAL RECOGNITION PARTICLE 54K PROTEIN SRP54"/>
    <property type="match status" value="1"/>
</dbReference>
<dbReference type="InterPro" id="IPR022941">
    <property type="entry name" value="SRP54"/>
</dbReference>
<dbReference type="InterPro" id="IPR027417">
    <property type="entry name" value="P-loop_NTPase"/>
</dbReference>
<dbReference type="PANTHER" id="PTHR11564:SF5">
    <property type="entry name" value="SIGNAL RECOGNITION PARTICLE SUBUNIT SRP54"/>
    <property type="match status" value="1"/>
</dbReference>
<feature type="region of interest" description="Disordered" evidence="4">
    <location>
        <begin position="1"/>
        <end position="68"/>
    </location>
</feature>